<sequence length="390" mass="39405">MSAGHRAVIEAGPVTIRRLCCGGAEAAGAVAAVEWIDDPVGLVAGQPVAVPELLRDVLACAPPAVAMELIHPAWWPKRRVAALTAAAGAVPVRIRSRSTVLAGAAGAAAVVEIADGLVAVTGTGIPGMVAEPRIGDPGEVADAVARRVLAALGDRRDGVVIDAPAGVGGAPALASMIDHRLGPEVRVTVADGLPPVRPAAGTPVAAATVARHRRRRRPAAAALGLALPVGWALVVHPGTAPAPVPTSYLLDGAVAMQVPADWTVRRVSGGPGSARVEVANPADPHQVLHLTQMPAPAGALATVADPLQQGLRRAQAETPGVFVDFDPAGTSAGRPAVTYREVRADRQIAWAVLVDGSIRIAVGCQSGPGGADTVRTVCEQAVRSAHAVGR</sequence>
<dbReference type="KEGG" id="mhib:MHIB_26790"/>
<dbReference type="NCBIfam" id="TIGR03931">
    <property type="entry name" value="T7SS_Rv3446c"/>
    <property type="match status" value="1"/>
</dbReference>
<evidence type="ECO:0000313" key="1">
    <source>
        <dbReference type="EMBL" id="BBZ24261.1"/>
    </source>
</evidence>
<organism evidence="1 2">
    <name type="scientific">Mycolicibacter hiberniae</name>
    <dbReference type="NCBI Taxonomy" id="29314"/>
    <lineage>
        <taxon>Bacteria</taxon>
        <taxon>Bacillati</taxon>
        <taxon>Actinomycetota</taxon>
        <taxon>Actinomycetes</taxon>
        <taxon>Mycobacteriales</taxon>
        <taxon>Mycobacteriaceae</taxon>
        <taxon>Mycolicibacter</taxon>
    </lineage>
</organism>
<dbReference type="RefSeq" id="WP_085135209.1">
    <property type="nucleotide sequence ID" value="NZ_AP022609.1"/>
</dbReference>
<proteinExistence type="predicted"/>
<dbReference type="AlphaFoldDB" id="A0A7I7X6I5"/>
<accession>A0A7I7X6I5</accession>
<evidence type="ECO:0000313" key="2">
    <source>
        <dbReference type="Proteomes" id="UP000467260"/>
    </source>
</evidence>
<keyword evidence="2" id="KW-1185">Reference proteome</keyword>
<name>A0A7I7X6I5_9MYCO</name>
<gene>
    <name evidence="1" type="ORF">MHIB_26790</name>
</gene>
<dbReference type="InterPro" id="IPR023840">
    <property type="entry name" value="T7SS_Rv3446c"/>
</dbReference>
<reference evidence="1 2" key="1">
    <citation type="journal article" date="2019" name="Emerg. Microbes Infect.">
        <title>Comprehensive subspecies identification of 175 nontuberculous mycobacteria species based on 7547 genomic profiles.</title>
        <authorList>
            <person name="Matsumoto Y."/>
            <person name="Kinjo T."/>
            <person name="Motooka D."/>
            <person name="Nabeya D."/>
            <person name="Jung N."/>
            <person name="Uechi K."/>
            <person name="Horii T."/>
            <person name="Iida T."/>
            <person name="Fujita J."/>
            <person name="Nakamura S."/>
        </authorList>
    </citation>
    <scope>NUCLEOTIDE SEQUENCE [LARGE SCALE GENOMIC DNA]</scope>
    <source>
        <strain evidence="1 2">JCM 13571</strain>
    </source>
</reference>
<dbReference type="OrthoDB" id="4760221at2"/>
<dbReference type="Proteomes" id="UP000467260">
    <property type="component" value="Chromosome"/>
</dbReference>
<dbReference type="EMBL" id="AP022609">
    <property type="protein sequence ID" value="BBZ24261.1"/>
    <property type="molecule type" value="Genomic_DNA"/>
</dbReference>
<protein>
    <submittedName>
        <fullName evidence="1">Type VII secretion-associated protein</fullName>
    </submittedName>
</protein>